<dbReference type="SMART" id="SM00330">
    <property type="entry name" value="PIPKc"/>
    <property type="match status" value="1"/>
</dbReference>
<dbReference type="Gene3D" id="3.30.800.10">
    <property type="entry name" value="Phosphatidylinositol Phosphate Kinase II Beta"/>
    <property type="match status" value="1"/>
</dbReference>
<feature type="compositionally biased region" description="Polar residues" evidence="12">
    <location>
        <begin position="117"/>
        <end position="153"/>
    </location>
</feature>
<dbReference type="AlphaFoldDB" id="B6JZ39"/>
<dbReference type="InterPro" id="IPR023610">
    <property type="entry name" value="PInositol-4/5-P-5/4-kinase"/>
</dbReference>
<dbReference type="PROSITE" id="PS51455">
    <property type="entry name" value="PIPK"/>
    <property type="match status" value="1"/>
</dbReference>
<dbReference type="PANTHER" id="PTHR23086:SF8">
    <property type="entry name" value="PHOSPHATIDYLINOSITOL 5-PHOSPHATE 4-KINASE, ISOFORM A"/>
    <property type="match status" value="1"/>
</dbReference>
<name>B6JZ39_SCHJY</name>
<evidence type="ECO:0000313" key="15">
    <source>
        <dbReference type="JaponicusDB" id="SJAG_01863"/>
    </source>
</evidence>
<feature type="region of interest" description="Disordered" evidence="12">
    <location>
        <begin position="84"/>
        <end position="181"/>
    </location>
</feature>
<dbReference type="Proteomes" id="UP000001744">
    <property type="component" value="Unassembled WGS sequence"/>
</dbReference>
<evidence type="ECO:0000259" key="13">
    <source>
        <dbReference type="PROSITE" id="PS51455"/>
    </source>
</evidence>
<dbReference type="GO" id="GO:0005543">
    <property type="term" value="F:phospholipid binding"/>
    <property type="evidence" value="ECO:0007669"/>
    <property type="project" value="EnsemblFungi"/>
</dbReference>
<proteinExistence type="predicted"/>
<comment type="catalytic activity">
    <reaction evidence="1">
        <text>a 1,2-diacyl-sn-glycero-3-phospho-(1D-myo-inositol 4-phosphate) + ATP = a 1,2-diacyl-sn-glycero-3-phospho-(1D-myo-inositol-4,5-bisphosphate) + ADP + H(+)</text>
        <dbReference type="Rhea" id="RHEA:14425"/>
        <dbReference type="ChEBI" id="CHEBI:15378"/>
        <dbReference type="ChEBI" id="CHEBI:30616"/>
        <dbReference type="ChEBI" id="CHEBI:58178"/>
        <dbReference type="ChEBI" id="CHEBI:58456"/>
        <dbReference type="ChEBI" id="CHEBI:456216"/>
        <dbReference type="EC" id="2.7.1.68"/>
    </reaction>
</comment>
<dbReference type="HOGENOM" id="CLU_004312_6_1_1"/>
<keyword evidence="7 11" id="KW-0067">ATP-binding</keyword>
<dbReference type="RefSeq" id="XP_002173100.1">
    <property type="nucleotide sequence ID" value="XM_002173064.2"/>
</dbReference>
<keyword evidence="5 11" id="KW-0547">Nucleotide-binding</keyword>
<dbReference type="CDD" id="cd17303">
    <property type="entry name" value="PIPKc_PIP5K_yeast_like"/>
    <property type="match status" value="1"/>
</dbReference>
<dbReference type="InterPro" id="IPR027483">
    <property type="entry name" value="PInositol-4-P-4/5-kinase_C_sf"/>
</dbReference>
<feature type="compositionally biased region" description="Basic and acidic residues" evidence="12">
    <location>
        <begin position="13"/>
        <end position="24"/>
    </location>
</feature>
<evidence type="ECO:0000256" key="9">
    <source>
        <dbReference type="ARBA" id="ARBA00080374"/>
    </source>
</evidence>
<evidence type="ECO:0000313" key="16">
    <source>
        <dbReference type="Proteomes" id="UP000001744"/>
    </source>
</evidence>
<organism evidence="14 16">
    <name type="scientific">Schizosaccharomyces japonicus (strain yFS275 / FY16936)</name>
    <name type="common">Fission yeast</name>
    <dbReference type="NCBI Taxonomy" id="402676"/>
    <lineage>
        <taxon>Eukaryota</taxon>
        <taxon>Fungi</taxon>
        <taxon>Dikarya</taxon>
        <taxon>Ascomycota</taxon>
        <taxon>Taphrinomycotina</taxon>
        <taxon>Schizosaccharomycetes</taxon>
        <taxon>Schizosaccharomycetales</taxon>
        <taxon>Schizosaccharomycetaceae</taxon>
        <taxon>Schizosaccharomyces</taxon>
    </lineage>
</organism>
<dbReference type="Gene3D" id="3.30.810.10">
    <property type="entry name" value="2-Layer Sandwich"/>
    <property type="match status" value="1"/>
</dbReference>
<dbReference type="eggNOG" id="KOG0229">
    <property type="taxonomic scope" value="Eukaryota"/>
</dbReference>
<dbReference type="GO" id="GO:1902635">
    <property type="term" value="P:1-phosphatidyl-1D-myo-inositol 4,5-bisphosphate biosynthetic process"/>
    <property type="evidence" value="ECO:0007669"/>
    <property type="project" value="EnsemblFungi"/>
</dbReference>
<dbReference type="SUPFAM" id="SSF56104">
    <property type="entry name" value="SAICAR synthase-like"/>
    <property type="match status" value="1"/>
</dbReference>
<keyword evidence="3" id="KW-0597">Phosphoprotein</keyword>
<evidence type="ECO:0000256" key="1">
    <source>
        <dbReference type="ARBA" id="ARBA00000444"/>
    </source>
</evidence>
<feature type="compositionally biased region" description="Polar residues" evidence="12">
    <location>
        <begin position="84"/>
        <end position="94"/>
    </location>
</feature>
<evidence type="ECO:0000256" key="12">
    <source>
        <dbReference type="SAM" id="MobiDB-lite"/>
    </source>
</evidence>
<feature type="compositionally biased region" description="Low complexity" evidence="12">
    <location>
        <begin position="653"/>
        <end position="667"/>
    </location>
</feature>
<dbReference type="JaponicusDB" id="SJAG_01863">
    <property type="gene designation" value="its3"/>
</dbReference>
<gene>
    <name evidence="15" type="primary">its3</name>
    <name evidence="14" type="ORF">SJAG_01863</name>
</gene>
<dbReference type="OMA" id="PANHIFY"/>
<feature type="compositionally biased region" description="Polar residues" evidence="12">
    <location>
        <begin position="25"/>
        <end position="35"/>
    </location>
</feature>
<evidence type="ECO:0000256" key="6">
    <source>
        <dbReference type="ARBA" id="ARBA00022777"/>
    </source>
</evidence>
<keyword evidence="16" id="KW-1185">Reference proteome</keyword>
<dbReference type="FunFam" id="3.30.800.10:FF:000009">
    <property type="entry name" value="Phosphatidylinositol 4-phosphate 5-kinase its3"/>
    <property type="match status" value="1"/>
</dbReference>
<evidence type="ECO:0000256" key="3">
    <source>
        <dbReference type="ARBA" id="ARBA00022553"/>
    </source>
</evidence>
<dbReference type="GO" id="GO:0032153">
    <property type="term" value="C:cell division site"/>
    <property type="evidence" value="ECO:0007669"/>
    <property type="project" value="EnsemblFungi"/>
</dbReference>
<evidence type="ECO:0000256" key="7">
    <source>
        <dbReference type="ARBA" id="ARBA00022840"/>
    </source>
</evidence>
<evidence type="ECO:0000256" key="11">
    <source>
        <dbReference type="PROSITE-ProRule" id="PRU00781"/>
    </source>
</evidence>
<evidence type="ECO:0000256" key="4">
    <source>
        <dbReference type="ARBA" id="ARBA00022679"/>
    </source>
</evidence>
<dbReference type="PANTHER" id="PTHR23086">
    <property type="entry name" value="PHOSPHATIDYLINOSITOL-4-PHOSPHATE 5-KINASE"/>
    <property type="match status" value="1"/>
</dbReference>
<dbReference type="EC" id="2.7.1.68" evidence="2"/>
<dbReference type="GO" id="GO:0052811">
    <property type="term" value="F:1-phosphatidylinositol-3-phosphate 4-kinase activity"/>
    <property type="evidence" value="ECO:0007669"/>
    <property type="project" value="EnsemblFungi"/>
</dbReference>
<dbReference type="GeneID" id="7048044"/>
<dbReference type="GO" id="GO:0016308">
    <property type="term" value="F:1-phosphatidylinositol-4-phosphate 5-kinase activity"/>
    <property type="evidence" value="ECO:0000318"/>
    <property type="project" value="GO_Central"/>
</dbReference>
<feature type="region of interest" description="Disordered" evidence="12">
    <location>
        <begin position="1"/>
        <end position="44"/>
    </location>
</feature>
<evidence type="ECO:0000256" key="2">
    <source>
        <dbReference type="ARBA" id="ARBA00012172"/>
    </source>
</evidence>
<reference evidence="14 16" key="1">
    <citation type="journal article" date="2011" name="Science">
        <title>Comparative functional genomics of the fission yeasts.</title>
        <authorList>
            <person name="Rhind N."/>
            <person name="Chen Z."/>
            <person name="Yassour M."/>
            <person name="Thompson D.A."/>
            <person name="Haas B.J."/>
            <person name="Habib N."/>
            <person name="Wapinski I."/>
            <person name="Roy S."/>
            <person name="Lin M.F."/>
            <person name="Heiman D.I."/>
            <person name="Young S.K."/>
            <person name="Furuya K."/>
            <person name="Guo Y."/>
            <person name="Pidoux A."/>
            <person name="Chen H.M."/>
            <person name="Robbertse B."/>
            <person name="Goldberg J.M."/>
            <person name="Aoki K."/>
            <person name="Bayne E.H."/>
            <person name="Berlin A.M."/>
            <person name="Desjardins C.A."/>
            <person name="Dobbs E."/>
            <person name="Dukaj L."/>
            <person name="Fan L."/>
            <person name="FitzGerald M.G."/>
            <person name="French C."/>
            <person name="Gujja S."/>
            <person name="Hansen K."/>
            <person name="Keifenheim D."/>
            <person name="Levin J.Z."/>
            <person name="Mosher R.A."/>
            <person name="Mueller C.A."/>
            <person name="Pfiffner J."/>
            <person name="Priest M."/>
            <person name="Russ C."/>
            <person name="Smialowska A."/>
            <person name="Swoboda P."/>
            <person name="Sykes S.M."/>
            <person name="Vaughn M."/>
            <person name="Vengrova S."/>
            <person name="Yoder R."/>
            <person name="Zeng Q."/>
            <person name="Allshire R."/>
            <person name="Baulcombe D."/>
            <person name="Birren B.W."/>
            <person name="Brown W."/>
            <person name="Ekwall K."/>
            <person name="Kellis M."/>
            <person name="Leatherwood J."/>
            <person name="Levin H."/>
            <person name="Margalit H."/>
            <person name="Martienssen R."/>
            <person name="Nieduszynski C.A."/>
            <person name="Spatafora J.W."/>
            <person name="Friedman N."/>
            <person name="Dalgaard J.Z."/>
            <person name="Baumann P."/>
            <person name="Niki H."/>
            <person name="Regev A."/>
            <person name="Nusbaum C."/>
        </authorList>
    </citation>
    <scope>NUCLEOTIDE SEQUENCE [LARGE SCALE GENOMIC DNA]</scope>
    <source>
        <strain evidence="16">yFS275 / FY16936</strain>
    </source>
</reference>
<dbReference type="GO" id="GO:0005886">
    <property type="term" value="C:plasma membrane"/>
    <property type="evidence" value="ECO:0000318"/>
    <property type="project" value="GO_Central"/>
</dbReference>
<dbReference type="VEuPathDB" id="FungiDB:SJAG_01863"/>
<evidence type="ECO:0000256" key="8">
    <source>
        <dbReference type="ARBA" id="ARBA00078403"/>
    </source>
</evidence>
<feature type="domain" description="PIPK" evidence="13">
    <location>
        <begin position="216"/>
        <end position="612"/>
    </location>
</feature>
<evidence type="ECO:0000313" key="14">
    <source>
        <dbReference type="EMBL" id="EEB06807.1"/>
    </source>
</evidence>
<dbReference type="EMBL" id="KE651168">
    <property type="protein sequence ID" value="EEB06807.1"/>
    <property type="molecule type" value="Genomic_DNA"/>
</dbReference>
<dbReference type="STRING" id="402676.B6JZ39"/>
<dbReference type="GO" id="GO:1902412">
    <property type="term" value="P:regulation of mitotic cytokinesis"/>
    <property type="evidence" value="ECO:0007669"/>
    <property type="project" value="EnsemblFungi"/>
</dbReference>
<keyword evidence="4 11" id="KW-0808">Transferase</keyword>
<feature type="compositionally biased region" description="Polar residues" evidence="12">
    <location>
        <begin position="1"/>
        <end position="12"/>
    </location>
</feature>
<dbReference type="OrthoDB" id="20783at2759"/>
<dbReference type="Pfam" id="PF01504">
    <property type="entry name" value="PIP5K"/>
    <property type="match status" value="1"/>
</dbReference>
<protein>
    <recommendedName>
        <fullName evidence="2">1-phosphatidylinositol-4-phosphate 5-kinase</fullName>
        <ecNumber evidence="2">2.7.1.68</ecNumber>
    </recommendedName>
    <alternativeName>
        <fullName evidence="10">1-phosphatidylinositol 4-phosphate kinase</fullName>
    </alternativeName>
    <alternativeName>
        <fullName evidence="8">Diphosphoinositide kinase</fullName>
    </alternativeName>
    <alternativeName>
        <fullName evidence="9">PIP5K</fullName>
    </alternativeName>
</protein>
<dbReference type="InterPro" id="IPR027484">
    <property type="entry name" value="PInositol-4-P-5-kinase_N"/>
</dbReference>
<evidence type="ECO:0000256" key="10">
    <source>
        <dbReference type="ARBA" id="ARBA00082306"/>
    </source>
</evidence>
<dbReference type="InterPro" id="IPR002498">
    <property type="entry name" value="PInositol-4-P-4/5-kinase_core"/>
</dbReference>
<evidence type="ECO:0000256" key="5">
    <source>
        <dbReference type="ARBA" id="ARBA00022741"/>
    </source>
</evidence>
<accession>B6JZ39</accession>
<keyword evidence="6 11" id="KW-0418">Kinase</keyword>
<feature type="region of interest" description="Disordered" evidence="12">
    <location>
        <begin position="630"/>
        <end position="691"/>
    </location>
</feature>
<dbReference type="GO" id="GO:0005524">
    <property type="term" value="F:ATP binding"/>
    <property type="evidence" value="ECO:0007669"/>
    <property type="project" value="UniProtKB-UniRule"/>
</dbReference>
<sequence>MEKEITSLNESHSYNDRNETENRESQQGGSSTSTAPIDFQPRQRRTTLRAARRVNNGGIDGSSVNSRATLGINGHHSTLRLQTTGLTNGTSTDPISPIQIGTVESSPNGLSDRHPATRSTYDLDQMCSPSTSMSNTSANDFYESPTHSTSLLVSQDGEAPGTRAGDTMDSARHSIPPDIDSARWAEAVKQRRLNQRKRLEELDDDCVLVGTRVSEGHENYVTAYNMLTGIRVGVSRCQAKVDRELVASDFTAKHKFTFDITGNELTPSAKYDFKFKDYAPWVFRHLRQLFHLDAADYLVSLTSKYILSELGSPGKSGSFFYFSRDYRFIIKTIHHSEHKFLRDILRDYYNHVKNNPNTLISQFYGLHRVKLPFGRKIHFVVMNNLFPPHRDIHQMFDLKGSTLGRELDEELAKKNPSATMKDTNWINRNMHLQFGPLKRQLLLAQMKADVDLLSSLGIMDYSMLIGIHDLNRGNRDNIRDSILSVYEPDMSHHALIAGPQTQSTAHEMRRAVNTTGPVSLDRSCYRLPDDQFMERRHFLFYCDDGGFRATDENNQPGNFIFYIGIIDLLTKYNYVKRVEHFWKGLSHPRSDISSVPPPEYAERFLGFIANSINPSPLLLRATPIKRTEPVLGLTPEGDEEQDPPPSQPTVGALNNSSLQLPSSPRNPITDDTESLEMPAYSYHGSAARLAS</sequence>
<dbReference type="GO" id="GO:0046854">
    <property type="term" value="P:phosphatidylinositol phosphate biosynthetic process"/>
    <property type="evidence" value="ECO:0000318"/>
    <property type="project" value="GO_Central"/>
</dbReference>